<keyword evidence="2" id="KW-1185">Reference proteome</keyword>
<dbReference type="EMBL" id="JAMZIH010000005">
    <property type="protein sequence ID" value="KAJ1680348.1"/>
    <property type="molecule type" value="Genomic_DNA"/>
</dbReference>
<dbReference type="Proteomes" id="UP001145114">
    <property type="component" value="Unassembled WGS sequence"/>
</dbReference>
<comment type="caution">
    <text evidence="1">The sequence shown here is derived from an EMBL/GenBank/DDBJ whole genome shotgun (WGS) entry which is preliminary data.</text>
</comment>
<gene>
    <name evidence="1" type="ORF">EV182_000183</name>
</gene>
<name>A0ACC1HYZ1_9FUNG</name>
<proteinExistence type="predicted"/>
<accession>A0ACC1HYZ1</accession>
<sequence>MLPNDGENLLARLNGLVLGQHSPATASATAVDTAVSSPGNLIASLSRNHSNTSLSAAGSVLAHGPALDLAPLRCLQSLTQRPHTGGHGPPPWSDASLHSVDSSSFSSSAYDNDSVLALAATDDYIFSGSQGGQIYVWDRNTYQLVHIVAAHKRTVLALTLDSTKDVLFSAGGDSKVKAWCTRSFRCLYVVNPGDNVGAVLSLAYSAKHDLLILGCQNTSIQWFAIGRRHELSKADCQRELVARRSNFFDSAASCVVVDESLLRSIKDETDAENREDLALSRSEDCDEYVIFDSSIANYAHHGYVYALFVGFLPNISNDEEVLVSAAGDGIIKLWLITERGIEHIRTLSSGSDAACNIHSLLMDDELLVAGLQGGLIEVWDLETFQKIKTLHGHTDDVLALAIYDRHLFSASADGTTQIWGPNFERVASYSAHPGEMALSMIVLPDEELVVTGGSDNTVKFWEIPLLSDLTSTTTTTTITTVEASGRGPVFRETLHGAAPRRKLRNQMLTALSQWVAIRSVPDVPELQTECRRAARFLRDLMRQLGATDSYLIPGAEGRNPLVYGRFSPRAGHSSPFPSASAMAPPLHRAVQGANRKPPPPPSSSSPLAHDAVAATGLVSADAPTVLVYGHYDVMPPGEATSWDSDPFTLSGRGGYLYGRGVTDNKGPVLATLFAVAELWRNDELDMDVVFCIEGEEEAGSIGFYDAIMRHSALFGRPKLILLSSAYWLGEKFPCLTYGMRGSIRATIEIQSSRMTDVHSGVWGGAAAEPLTWLSHILSRLSSVDGKVLVPGFEDDVRPVTSEEEKHMRELVHHLMTGGDYPAVIGEAAPASPTSSMGSGARAGHDLCTEDQVYNQLMARWRFPTLSVHHVTMSTSASPANSTLVPAGARADISVRIVPNQDIQQIAEQLRSYIVSVFDQLKSSNILAKGSSKAGICPPEKEDRMRLNLTVRPVARWWLADPQHPFSCAAREAIAAEWSDSAPVVSPTAASEEGGAGKVPLLIREGGSIPAVPWLEEFFGPDTTVINLPMGQSTDNAHMGNERIRLVNLVKGQNIVARLLRAIGPSFAAG</sequence>
<reference evidence="1" key="1">
    <citation type="submission" date="2022-06" db="EMBL/GenBank/DDBJ databases">
        <title>Phylogenomic reconstructions and comparative analyses of Kickxellomycotina fungi.</title>
        <authorList>
            <person name="Reynolds N.K."/>
            <person name="Stajich J.E."/>
            <person name="Barry K."/>
            <person name="Grigoriev I.V."/>
            <person name="Crous P."/>
            <person name="Smith M.E."/>
        </authorList>
    </citation>
    <scope>NUCLEOTIDE SEQUENCE</scope>
    <source>
        <strain evidence="1">RSA 2271</strain>
    </source>
</reference>
<evidence type="ECO:0000313" key="1">
    <source>
        <dbReference type="EMBL" id="KAJ1680348.1"/>
    </source>
</evidence>
<protein>
    <submittedName>
        <fullName evidence="1">Uncharacterized protein</fullName>
    </submittedName>
</protein>
<evidence type="ECO:0000313" key="2">
    <source>
        <dbReference type="Proteomes" id="UP001145114"/>
    </source>
</evidence>
<organism evidence="1 2">
    <name type="scientific">Spiromyces aspiralis</name>
    <dbReference type="NCBI Taxonomy" id="68401"/>
    <lineage>
        <taxon>Eukaryota</taxon>
        <taxon>Fungi</taxon>
        <taxon>Fungi incertae sedis</taxon>
        <taxon>Zoopagomycota</taxon>
        <taxon>Kickxellomycotina</taxon>
        <taxon>Kickxellomycetes</taxon>
        <taxon>Kickxellales</taxon>
        <taxon>Kickxellaceae</taxon>
        <taxon>Spiromyces</taxon>
    </lineage>
</organism>